<accession>A0A3B0UYF5</accession>
<evidence type="ECO:0000313" key="1">
    <source>
        <dbReference type="EMBL" id="VAW24786.1"/>
    </source>
</evidence>
<dbReference type="AlphaFoldDB" id="A0A3B0UYF5"/>
<name>A0A3B0UYF5_9ZZZZ</name>
<gene>
    <name evidence="1" type="ORF">MNBD_BACTEROID01-2886</name>
</gene>
<reference evidence="1" key="1">
    <citation type="submission" date="2018-06" db="EMBL/GenBank/DDBJ databases">
        <authorList>
            <person name="Zhirakovskaya E."/>
        </authorList>
    </citation>
    <scope>NUCLEOTIDE SEQUENCE</scope>
</reference>
<sequence>MKQLLLTGIFLFAGATFIFAQQADTTWNNPDEKITVNKEYDENGNLIRFDSTYVFEWHGDSLIGVPREQGFFRLPGFMGIEDLFQEFFGDTSSAGPFGHSWRIDPFKLDSLLFDFPDKFDLGSQFQSRWFFHDENQQKDWDRLMKKHQEEIEKFQKKWNSGHKKSPDTDIQLQKL</sequence>
<proteinExistence type="predicted"/>
<organism evidence="1">
    <name type="scientific">hydrothermal vent metagenome</name>
    <dbReference type="NCBI Taxonomy" id="652676"/>
    <lineage>
        <taxon>unclassified sequences</taxon>
        <taxon>metagenomes</taxon>
        <taxon>ecological metagenomes</taxon>
    </lineage>
</organism>
<protein>
    <submittedName>
        <fullName evidence="1">Uncharacterized protein</fullName>
    </submittedName>
</protein>
<dbReference type="EMBL" id="UOEP01000225">
    <property type="protein sequence ID" value="VAW24786.1"/>
    <property type="molecule type" value="Genomic_DNA"/>
</dbReference>